<reference evidence="1" key="1">
    <citation type="journal article" date="2015" name="Nature">
        <title>Complex archaea that bridge the gap between prokaryotes and eukaryotes.</title>
        <authorList>
            <person name="Spang A."/>
            <person name="Saw J.H."/>
            <person name="Jorgensen S.L."/>
            <person name="Zaremba-Niedzwiedzka K."/>
            <person name="Martijn J."/>
            <person name="Lind A.E."/>
            <person name="van Eijk R."/>
            <person name="Schleper C."/>
            <person name="Guy L."/>
            <person name="Ettema T.J."/>
        </authorList>
    </citation>
    <scope>NUCLEOTIDE SEQUENCE</scope>
</reference>
<evidence type="ECO:0000313" key="1">
    <source>
        <dbReference type="EMBL" id="KKK46988.1"/>
    </source>
</evidence>
<organism evidence="1">
    <name type="scientific">marine sediment metagenome</name>
    <dbReference type="NCBI Taxonomy" id="412755"/>
    <lineage>
        <taxon>unclassified sequences</taxon>
        <taxon>metagenomes</taxon>
        <taxon>ecological metagenomes</taxon>
    </lineage>
</organism>
<proteinExistence type="predicted"/>
<gene>
    <name evidence="1" type="ORF">LCGC14_3159740</name>
</gene>
<name>A0A0F8VRL1_9ZZZZ</name>
<protein>
    <submittedName>
        <fullName evidence="1">Uncharacterized protein</fullName>
    </submittedName>
</protein>
<dbReference type="EMBL" id="LAZR01069804">
    <property type="protein sequence ID" value="KKK46988.1"/>
    <property type="molecule type" value="Genomic_DNA"/>
</dbReference>
<sequence>MEGFRNKIYYWLTKKIFKIPEGAIRPKILTYIKALLFPKEYLFWKIQNNNFLSYNFDTDVITIYGQDFSRELLANWATLPNGTKFVLRKENDTWLVSEVKKPWWEETLNALR</sequence>
<accession>A0A0F8VRL1</accession>
<comment type="caution">
    <text evidence="1">The sequence shown here is derived from an EMBL/GenBank/DDBJ whole genome shotgun (WGS) entry which is preliminary data.</text>
</comment>
<dbReference type="AlphaFoldDB" id="A0A0F8VRL1"/>